<proteinExistence type="predicted"/>
<feature type="region of interest" description="Disordered" evidence="1">
    <location>
        <begin position="231"/>
        <end position="252"/>
    </location>
</feature>
<reference evidence="3 4" key="1">
    <citation type="submission" date="2015-12" db="EMBL/GenBank/DDBJ databases">
        <title>The genome of Folsomia candida.</title>
        <authorList>
            <person name="Faddeeva A."/>
            <person name="Derks M.F."/>
            <person name="Anvar Y."/>
            <person name="Smit S."/>
            <person name="Van Straalen N."/>
            <person name="Roelofs D."/>
        </authorList>
    </citation>
    <scope>NUCLEOTIDE SEQUENCE [LARGE SCALE GENOMIC DNA]</scope>
    <source>
        <strain evidence="3 4">VU population</strain>
        <tissue evidence="3">Whole body</tissue>
    </source>
</reference>
<dbReference type="SUPFAM" id="SSF81383">
    <property type="entry name" value="F-box domain"/>
    <property type="match status" value="1"/>
</dbReference>
<protein>
    <recommendedName>
        <fullName evidence="2">F-box domain-containing protein</fullName>
    </recommendedName>
</protein>
<dbReference type="Proteomes" id="UP000198287">
    <property type="component" value="Unassembled WGS sequence"/>
</dbReference>
<dbReference type="Gene3D" id="1.20.1280.50">
    <property type="match status" value="1"/>
</dbReference>
<evidence type="ECO:0000313" key="4">
    <source>
        <dbReference type="Proteomes" id="UP000198287"/>
    </source>
</evidence>
<evidence type="ECO:0000259" key="2">
    <source>
        <dbReference type="PROSITE" id="PS50181"/>
    </source>
</evidence>
<comment type="caution">
    <text evidence="3">The sequence shown here is derived from an EMBL/GenBank/DDBJ whole genome shotgun (WGS) entry which is preliminary data.</text>
</comment>
<dbReference type="InterPro" id="IPR001810">
    <property type="entry name" value="F-box_dom"/>
</dbReference>
<dbReference type="CDD" id="cd09917">
    <property type="entry name" value="F-box_SF"/>
    <property type="match status" value="1"/>
</dbReference>
<dbReference type="PROSITE" id="PS50181">
    <property type="entry name" value="FBOX"/>
    <property type="match status" value="1"/>
</dbReference>
<keyword evidence="4" id="KW-1185">Reference proteome</keyword>
<dbReference type="AlphaFoldDB" id="A0A226D4B7"/>
<dbReference type="Pfam" id="PF12937">
    <property type="entry name" value="F-box-like"/>
    <property type="match status" value="1"/>
</dbReference>
<evidence type="ECO:0000313" key="3">
    <source>
        <dbReference type="EMBL" id="OXA39920.1"/>
    </source>
</evidence>
<dbReference type="EMBL" id="LNIX01000036">
    <property type="protein sequence ID" value="OXA39920.1"/>
    <property type="molecule type" value="Genomic_DNA"/>
</dbReference>
<feature type="domain" description="F-box" evidence="2">
    <location>
        <begin position="361"/>
        <end position="413"/>
    </location>
</feature>
<name>A0A226D4B7_FOLCA</name>
<gene>
    <name evidence="3" type="ORF">Fcan01_25243</name>
</gene>
<dbReference type="InterPro" id="IPR036047">
    <property type="entry name" value="F-box-like_dom_sf"/>
</dbReference>
<accession>A0A226D4B7</accession>
<dbReference type="OrthoDB" id="10257471at2759"/>
<sequence>MRGLDGVLFSKVRLPSSHKYFCYVCSKLDCVCSDNGDKTGSKDYSNAKQDVAEGVNNSTTKDKLFADQANNGDTASTKDAIATNSKDVDKYVVHYTTSWKRFAFTLGTRYTSWQAQGEFIFLNINHIDDDHSGVDCSDYDDSSAGYSDQKDDIKSTAASLVEISCDNGQYYIMSAVGVKLLINSKKKRHSNYRYELNFGDVLEISWKGEMTTLLFKERKFKPDGFVDYYDEDSDTEDGQEMSRGENNGDFTPGQNQLILSKILSYLPLRSLKCARLEMQNMPMPNWKLYIPKFEFHRTRYPDAENSVYNIPEHRKGGKYIEDLKWFLHPNRGHHVKRLQLHEIIYSDFDYKIFLKVVSTLQENLQEVDPEILRKILSYLPIQSLKCARLVCKDWNEEGSKILQSTGYATFRPNEYLDLLKDVNASMKFHRYTQEMQDMPMPNWKLLIPTLYRFPLSNSVYMPEANVGGKYIEDLAWLLHPNQGHHVKRLQLHEIIYCNFDYKIFLKIVTKLQENLQELELEL</sequence>
<evidence type="ECO:0000256" key="1">
    <source>
        <dbReference type="SAM" id="MobiDB-lite"/>
    </source>
</evidence>
<organism evidence="3 4">
    <name type="scientific">Folsomia candida</name>
    <name type="common">Springtail</name>
    <dbReference type="NCBI Taxonomy" id="158441"/>
    <lineage>
        <taxon>Eukaryota</taxon>
        <taxon>Metazoa</taxon>
        <taxon>Ecdysozoa</taxon>
        <taxon>Arthropoda</taxon>
        <taxon>Hexapoda</taxon>
        <taxon>Collembola</taxon>
        <taxon>Entomobryomorpha</taxon>
        <taxon>Isotomoidea</taxon>
        <taxon>Isotomidae</taxon>
        <taxon>Proisotominae</taxon>
        <taxon>Folsomia</taxon>
    </lineage>
</organism>